<gene>
    <name evidence="2" type="ORF">I2488_16100</name>
</gene>
<organism evidence="2 3">
    <name type="scientific">Novosphingobium jiangmenense</name>
    <dbReference type="NCBI Taxonomy" id="2791981"/>
    <lineage>
        <taxon>Bacteria</taxon>
        <taxon>Pseudomonadati</taxon>
        <taxon>Pseudomonadota</taxon>
        <taxon>Alphaproteobacteria</taxon>
        <taxon>Sphingomonadales</taxon>
        <taxon>Sphingomonadaceae</taxon>
        <taxon>Novosphingobium</taxon>
    </lineage>
</organism>
<evidence type="ECO:0000313" key="3">
    <source>
        <dbReference type="Proteomes" id="UP000600799"/>
    </source>
</evidence>
<feature type="transmembrane region" description="Helical" evidence="1">
    <location>
        <begin position="109"/>
        <end position="127"/>
    </location>
</feature>
<reference evidence="2 3" key="1">
    <citation type="submission" date="2020-11" db="EMBL/GenBank/DDBJ databases">
        <title>The genome sequence of Novosphingobium sp. 1Y9A.</title>
        <authorList>
            <person name="Liu Y."/>
        </authorList>
    </citation>
    <scope>NUCLEOTIDE SEQUENCE [LARGE SCALE GENOMIC DNA]</scope>
    <source>
        <strain evidence="2 3">1Y9A</strain>
    </source>
</reference>
<feature type="transmembrane region" description="Helical" evidence="1">
    <location>
        <begin position="49"/>
        <end position="70"/>
    </location>
</feature>
<dbReference type="EMBL" id="JADQDC010000013">
    <property type="protein sequence ID" value="MBF9152529.1"/>
    <property type="molecule type" value="Genomic_DNA"/>
</dbReference>
<accession>A0ABS0HKL5</accession>
<dbReference type="Proteomes" id="UP000600799">
    <property type="component" value="Unassembled WGS sequence"/>
</dbReference>
<keyword evidence="1" id="KW-0472">Membrane</keyword>
<proteinExistence type="predicted"/>
<dbReference type="RefSeq" id="WP_196276839.1">
    <property type="nucleotide sequence ID" value="NZ_JADQDC010000013.1"/>
</dbReference>
<keyword evidence="1" id="KW-1133">Transmembrane helix</keyword>
<evidence type="ECO:0000313" key="2">
    <source>
        <dbReference type="EMBL" id="MBF9152529.1"/>
    </source>
</evidence>
<protein>
    <submittedName>
        <fullName evidence="2">Uncharacterized protein</fullName>
    </submittedName>
</protein>
<feature type="transmembrane region" description="Helical" evidence="1">
    <location>
        <begin position="20"/>
        <end position="37"/>
    </location>
</feature>
<feature type="transmembrane region" description="Helical" evidence="1">
    <location>
        <begin position="158"/>
        <end position="176"/>
    </location>
</feature>
<evidence type="ECO:0000256" key="1">
    <source>
        <dbReference type="SAM" id="Phobius"/>
    </source>
</evidence>
<feature type="transmembrane region" description="Helical" evidence="1">
    <location>
        <begin position="82"/>
        <end position="103"/>
    </location>
</feature>
<keyword evidence="3" id="KW-1185">Reference proteome</keyword>
<name>A0ABS0HKL5_9SPHN</name>
<comment type="caution">
    <text evidence="2">The sequence shown here is derived from an EMBL/GenBank/DDBJ whole genome shotgun (WGS) entry which is preliminary data.</text>
</comment>
<keyword evidence="1" id="KW-0812">Transmembrane</keyword>
<sequence>MLSRNANSAVLDLGWLRPVGWGAAAFLLLLPMVGMLFEDRLHWGVNWTAGDFLAAAVLLGGTGAALEVAVRLSGNLAYRAGAFLGIGAALVLVWANLAVGLVGSEGDAANLWFMAVPVVGLVMAAVGRFSPQGLVRAMLAMVVAQIVAGVAAGGTVEAVAITLVWSAVWLACAWLFRRAC</sequence>